<name>A0A2T2NUG6_CORCC</name>
<organism evidence="2 3">
    <name type="scientific">Corynespora cassiicola Philippines</name>
    <dbReference type="NCBI Taxonomy" id="1448308"/>
    <lineage>
        <taxon>Eukaryota</taxon>
        <taxon>Fungi</taxon>
        <taxon>Dikarya</taxon>
        <taxon>Ascomycota</taxon>
        <taxon>Pezizomycotina</taxon>
        <taxon>Dothideomycetes</taxon>
        <taxon>Pleosporomycetidae</taxon>
        <taxon>Pleosporales</taxon>
        <taxon>Corynesporascaceae</taxon>
        <taxon>Corynespora</taxon>
    </lineage>
</organism>
<accession>A0A2T2NUG6</accession>
<evidence type="ECO:0000313" key="3">
    <source>
        <dbReference type="Proteomes" id="UP000240883"/>
    </source>
</evidence>
<keyword evidence="3" id="KW-1185">Reference proteome</keyword>
<feature type="region of interest" description="Disordered" evidence="1">
    <location>
        <begin position="63"/>
        <end position="104"/>
    </location>
</feature>
<reference evidence="2 3" key="1">
    <citation type="journal article" date="2018" name="Front. Microbiol.">
        <title>Genome-Wide Analysis of Corynespora cassiicola Leaf Fall Disease Putative Effectors.</title>
        <authorList>
            <person name="Lopez D."/>
            <person name="Ribeiro S."/>
            <person name="Label P."/>
            <person name="Fumanal B."/>
            <person name="Venisse J.S."/>
            <person name="Kohler A."/>
            <person name="de Oliveira R.R."/>
            <person name="Labutti K."/>
            <person name="Lipzen A."/>
            <person name="Lail K."/>
            <person name="Bauer D."/>
            <person name="Ohm R.A."/>
            <person name="Barry K.W."/>
            <person name="Spatafora J."/>
            <person name="Grigoriev I.V."/>
            <person name="Martin F.M."/>
            <person name="Pujade-Renaud V."/>
        </authorList>
    </citation>
    <scope>NUCLEOTIDE SEQUENCE [LARGE SCALE GENOMIC DNA]</scope>
    <source>
        <strain evidence="2 3">Philippines</strain>
    </source>
</reference>
<dbReference type="EMBL" id="KZ678133">
    <property type="protein sequence ID" value="PSN69034.1"/>
    <property type="molecule type" value="Genomic_DNA"/>
</dbReference>
<evidence type="ECO:0000313" key="2">
    <source>
        <dbReference type="EMBL" id="PSN69034.1"/>
    </source>
</evidence>
<protein>
    <submittedName>
        <fullName evidence="2">Uncharacterized protein</fullName>
    </submittedName>
</protein>
<proteinExistence type="predicted"/>
<gene>
    <name evidence="2" type="ORF">BS50DRAFT_632854</name>
</gene>
<dbReference type="AlphaFoldDB" id="A0A2T2NUG6"/>
<sequence length="104" mass="10946">MERAFHVPQPGVVAASSTPVPSLPLSPPPPLCLNYTSTSPTIAPHKQLPKLYALGLCPYRDDRLSASEKPATPSAHLHRGSAGPSSPSLPSQAVLDLSKLSTRE</sequence>
<dbReference type="Proteomes" id="UP000240883">
    <property type="component" value="Unassembled WGS sequence"/>
</dbReference>
<feature type="region of interest" description="Disordered" evidence="1">
    <location>
        <begin position="1"/>
        <end position="23"/>
    </location>
</feature>
<evidence type="ECO:0000256" key="1">
    <source>
        <dbReference type="SAM" id="MobiDB-lite"/>
    </source>
</evidence>